<reference evidence="3" key="1">
    <citation type="submission" date="2018-09" db="EMBL/GenBank/DDBJ databases">
        <authorList>
            <person name="Livingstone P.G."/>
            <person name="Whitworth D.E."/>
        </authorList>
    </citation>
    <scope>NUCLEOTIDE SEQUENCE [LARGE SCALE GENOMIC DNA]</scope>
    <source>
        <strain evidence="3">CA054A</strain>
    </source>
</reference>
<evidence type="ECO:0000313" key="3">
    <source>
        <dbReference type="Proteomes" id="UP000268094"/>
    </source>
</evidence>
<dbReference type="EMBL" id="RAVZ01000193">
    <property type="protein sequence ID" value="RKG82490.1"/>
    <property type="molecule type" value="Genomic_DNA"/>
</dbReference>
<organism evidence="2 3">
    <name type="scientific">Corallococcus terminator</name>
    <dbReference type="NCBI Taxonomy" id="2316733"/>
    <lineage>
        <taxon>Bacteria</taxon>
        <taxon>Pseudomonadati</taxon>
        <taxon>Myxococcota</taxon>
        <taxon>Myxococcia</taxon>
        <taxon>Myxococcales</taxon>
        <taxon>Cystobacterineae</taxon>
        <taxon>Myxococcaceae</taxon>
        <taxon>Corallococcus</taxon>
    </lineage>
</organism>
<dbReference type="PANTHER" id="PTHR30373:SF8">
    <property type="entry name" value="BLL7265 PROTEIN"/>
    <property type="match status" value="1"/>
</dbReference>
<dbReference type="Proteomes" id="UP000268094">
    <property type="component" value="Unassembled WGS sequence"/>
</dbReference>
<evidence type="ECO:0000259" key="1">
    <source>
        <dbReference type="Pfam" id="PF04536"/>
    </source>
</evidence>
<accession>A0A3A8IRX0</accession>
<comment type="caution">
    <text evidence="2">The sequence shown here is derived from an EMBL/GenBank/DDBJ whole genome shotgun (WGS) entry which is preliminary data.</text>
</comment>
<gene>
    <name evidence="2" type="ORF">D7V88_25145</name>
</gene>
<keyword evidence="3" id="KW-1185">Reference proteome</keyword>
<dbReference type="Pfam" id="PF04536">
    <property type="entry name" value="TPM_phosphatase"/>
    <property type="match status" value="1"/>
</dbReference>
<dbReference type="PANTHER" id="PTHR30373">
    <property type="entry name" value="UPF0603 PROTEIN YGCG"/>
    <property type="match status" value="1"/>
</dbReference>
<dbReference type="AlphaFoldDB" id="A0A3A8IRX0"/>
<proteinExistence type="predicted"/>
<name>A0A3A8IRX0_9BACT</name>
<sequence length="182" mass="19776">MGAAVCPGRWRDAMRRLPPVPRVWGMAYRPGMGWSWFRRRKRILGDAEEAALVEAIRRAEAGHRGEVRVHVERTSRGLHPLSRAAHLFEGLGMRHTTKDTGVLLYVAVEDRQAAVYAGRGIHGAALPGFWQEVVDAVAQGFREGASLPALVTAVERIGAQLRQAAPGADVAGNELPDAVSQS</sequence>
<dbReference type="Gene3D" id="3.10.310.50">
    <property type="match status" value="1"/>
</dbReference>
<dbReference type="InterPro" id="IPR007621">
    <property type="entry name" value="TPM_dom"/>
</dbReference>
<protein>
    <submittedName>
        <fullName evidence="2">TPM domain-containing protein</fullName>
    </submittedName>
</protein>
<feature type="domain" description="TPM" evidence="1">
    <location>
        <begin position="42"/>
        <end position="159"/>
    </location>
</feature>
<evidence type="ECO:0000313" key="2">
    <source>
        <dbReference type="EMBL" id="RKG82490.1"/>
    </source>
</evidence>